<feature type="domain" description="N-acetyltransferase" evidence="1">
    <location>
        <begin position="7"/>
        <end position="134"/>
    </location>
</feature>
<keyword evidence="3" id="KW-1185">Reference proteome</keyword>
<evidence type="ECO:0000259" key="1">
    <source>
        <dbReference type="PROSITE" id="PS51186"/>
    </source>
</evidence>
<dbReference type="InterPro" id="IPR000182">
    <property type="entry name" value="GNAT_dom"/>
</dbReference>
<proteinExistence type="predicted"/>
<evidence type="ECO:0000313" key="2">
    <source>
        <dbReference type="EMBL" id="GLZ80256.1"/>
    </source>
</evidence>
<organism evidence="2 3">
    <name type="scientific">Actinorhabdospora filicis</name>
    <dbReference type="NCBI Taxonomy" id="1785913"/>
    <lineage>
        <taxon>Bacteria</taxon>
        <taxon>Bacillati</taxon>
        <taxon>Actinomycetota</taxon>
        <taxon>Actinomycetes</taxon>
        <taxon>Micromonosporales</taxon>
        <taxon>Micromonosporaceae</taxon>
        <taxon>Actinorhabdospora</taxon>
    </lineage>
</organism>
<evidence type="ECO:0000313" key="3">
    <source>
        <dbReference type="Proteomes" id="UP001165079"/>
    </source>
</evidence>
<gene>
    <name evidence="2" type="ORF">Afil01_50630</name>
</gene>
<sequence length="134" mass="14565">MPLIAHADTRPIEPASVLALYAEEGWWPERTGEQVGRLLAAGPSVGAWDGDRLVGFARAVTDGVCRAYIEDVIVTGPMRGSSLGRRLMEALRERLDATLAPGAVVSLFCGPDLVPFYEWNGFAFTSQRVGHHSR</sequence>
<dbReference type="Pfam" id="PF00583">
    <property type="entry name" value="Acetyltransf_1"/>
    <property type="match status" value="1"/>
</dbReference>
<dbReference type="PANTHER" id="PTHR13355:SF23">
    <property type="entry name" value="FAMILY N-ACETYLTRANSFERASE, PUTATIVE (AFU_ORTHOLOGUE AFUA_3G00870)-RELATED"/>
    <property type="match status" value="1"/>
</dbReference>
<dbReference type="PANTHER" id="PTHR13355">
    <property type="entry name" value="GLUCOSAMINE 6-PHOSPHATE N-ACETYLTRANSFERASE"/>
    <property type="match status" value="1"/>
</dbReference>
<dbReference type="CDD" id="cd04301">
    <property type="entry name" value="NAT_SF"/>
    <property type="match status" value="1"/>
</dbReference>
<dbReference type="AlphaFoldDB" id="A0A9W6WC54"/>
<dbReference type="GO" id="GO:0008080">
    <property type="term" value="F:N-acetyltransferase activity"/>
    <property type="evidence" value="ECO:0007669"/>
    <property type="project" value="TreeGrafter"/>
</dbReference>
<dbReference type="SUPFAM" id="SSF55729">
    <property type="entry name" value="Acyl-CoA N-acyltransferases (Nat)"/>
    <property type="match status" value="1"/>
</dbReference>
<dbReference type="RefSeq" id="WP_285665379.1">
    <property type="nucleotide sequence ID" value="NZ_BSTX01000003.1"/>
</dbReference>
<protein>
    <submittedName>
        <fullName evidence="2">N-acetyltransferase</fullName>
    </submittedName>
</protein>
<dbReference type="InterPro" id="IPR039143">
    <property type="entry name" value="GNPNAT1-like"/>
</dbReference>
<name>A0A9W6WC54_9ACTN</name>
<dbReference type="PROSITE" id="PS51186">
    <property type="entry name" value="GNAT"/>
    <property type="match status" value="1"/>
</dbReference>
<comment type="caution">
    <text evidence="2">The sequence shown here is derived from an EMBL/GenBank/DDBJ whole genome shotgun (WGS) entry which is preliminary data.</text>
</comment>
<reference evidence="2" key="1">
    <citation type="submission" date="2023-03" db="EMBL/GenBank/DDBJ databases">
        <title>Actinorhabdospora filicis NBRC 111898.</title>
        <authorList>
            <person name="Ichikawa N."/>
            <person name="Sato H."/>
            <person name="Tonouchi N."/>
        </authorList>
    </citation>
    <scope>NUCLEOTIDE SEQUENCE</scope>
    <source>
        <strain evidence="2">NBRC 111898</strain>
    </source>
</reference>
<dbReference type="EMBL" id="BSTX01000003">
    <property type="protein sequence ID" value="GLZ80256.1"/>
    <property type="molecule type" value="Genomic_DNA"/>
</dbReference>
<dbReference type="Proteomes" id="UP001165079">
    <property type="component" value="Unassembled WGS sequence"/>
</dbReference>
<accession>A0A9W6WC54</accession>
<dbReference type="Gene3D" id="3.40.630.30">
    <property type="match status" value="1"/>
</dbReference>
<dbReference type="InterPro" id="IPR016181">
    <property type="entry name" value="Acyl_CoA_acyltransferase"/>
</dbReference>